<dbReference type="OrthoDB" id="5778511at2"/>
<dbReference type="STRING" id="863227.GCA_000373005_01202"/>
<keyword evidence="5 7" id="KW-0472">Membrane</keyword>
<dbReference type="RefSeq" id="WP_026229505.1">
    <property type="nucleotide sequence ID" value="NZ_PTIR01000017.1"/>
</dbReference>
<protein>
    <submittedName>
        <fullName evidence="8">Na/Pi cotransporter family protein</fullName>
    </submittedName>
</protein>
<feature type="transmembrane region" description="Helical" evidence="7">
    <location>
        <begin position="670"/>
        <end position="686"/>
    </location>
</feature>
<feature type="region of interest" description="Disordered" evidence="6">
    <location>
        <begin position="630"/>
        <end position="651"/>
    </location>
</feature>
<comment type="caution">
    <text evidence="8">The sequence shown here is derived from an EMBL/GenBank/DDBJ whole genome shotgun (WGS) entry which is preliminary data.</text>
</comment>
<evidence type="ECO:0000256" key="3">
    <source>
        <dbReference type="ARBA" id="ARBA00022692"/>
    </source>
</evidence>
<dbReference type="PANTHER" id="PTHR10010:SF46">
    <property type="entry name" value="SODIUM-DEPENDENT PHOSPHATE TRANSPORT PROTEIN 2B"/>
    <property type="match status" value="1"/>
</dbReference>
<feature type="compositionally biased region" description="Low complexity" evidence="6">
    <location>
        <begin position="642"/>
        <end position="651"/>
    </location>
</feature>
<dbReference type="NCBIfam" id="NF037997">
    <property type="entry name" value="Na_Pi_symport"/>
    <property type="match status" value="1"/>
</dbReference>
<name>A0A2N7X638_9BURK</name>
<keyword evidence="2" id="KW-1003">Cell membrane</keyword>
<feature type="transmembrane region" description="Helical" evidence="7">
    <location>
        <begin position="163"/>
        <end position="187"/>
    </location>
</feature>
<dbReference type="InterPro" id="IPR003841">
    <property type="entry name" value="Na/Pi_transpt"/>
</dbReference>
<feature type="transmembrane region" description="Helical" evidence="7">
    <location>
        <begin position="282"/>
        <end position="304"/>
    </location>
</feature>
<keyword evidence="3 7" id="KW-0812">Transmembrane</keyword>
<evidence type="ECO:0000313" key="8">
    <source>
        <dbReference type="EMBL" id="PMS37226.1"/>
    </source>
</evidence>
<feature type="transmembrane region" description="Helical" evidence="7">
    <location>
        <begin position="247"/>
        <end position="270"/>
    </location>
</feature>
<proteinExistence type="predicted"/>
<dbReference type="PANTHER" id="PTHR10010">
    <property type="entry name" value="SOLUTE CARRIER FAMILY 34 SODIUM PHOSPHATE , MEMBER 2-RELATED"/>
    <property type="match status" value="1"/>
</dbReference>
<evidence type="ECO:0000256" key="5">
    <source>
        <dbReference type="ARBA" id="ARBA00023136"/>
    </source>
</evidence>
<feature type="transmembrane region" description="Helical" evidence="7">
    <location>
        <begin position="49"/>
        <end position="67"/>
    </location>
</feature>
<evidence type="ECO:0000256" key="1">
    <source>
        <dbReference type="ARBA" id="ARBA00004651"/>
    </source>
</evidence>
<feature type="transmembrane region" description="Helical" evidence="7">
    <location>
        <begin position="134"/>
        <end position="151"/>
    </location>
</feature>
<reference evidence="8 9" key="1">
    <citation type="submission" date="2018-01" db="EMBL/GenBank/DDBJ databases">
        <title>Whole genome analyses suggest that Burkholderia sensu lato contains two further novel genera in the rhizoxinica-symbiotica group Mycetohabitans gen. nov., and Trinickia gen. nov.: implications for the evolution of diazotrophy and nodulation in the Burkholderiaceae.</title>
        <authorList>
            <person name="Estrada-de los Santos P."/>
            <person name="Palmer M."/>
            <person name="Chavez-Ramirez B."/>
            <person name="Beukes C."/>
            <person name="Steenkamp E.T."/>
            <person name="Hirsch A.M."/>
            <person name="Manyaka P."/>
            <person name="Maluk M."/>
            <person name="Lafos M."/>
            <person name="Crook M."/>
            <person name="Gross E."/>
            <person name="Simon M.F."/>
            <person name="Bueno dos Reis Junior F."/>
            <person name="Poole P.S."/>
            <person name="Venter S.N."/>
            <person name="James E.K."/>
        </authorList>
    </citation>
    <scope>NUCLEOTIDE SEQUENCE [LARGE SCALE GENOMIC DNA]</scope>
    <source>
        <strain evidence="8 9">JPY 581</strain>
    </source>
</reference>
<feature type="transmembrane region" description="Helical" evidence="7">
    <location>
        <begin position="105"/>
        <end position="122"/>
    </location>
</feature>
<dbReference type="AlphaFoldDB" id="A0A2N7X638"/>
<sequence length="689" mass="73253">MTFTFTLIDLAGSIALLMLATQMAHTGVQRAFGASLRSLLSLTLRGRLAAFFGGLGVTAVLPSSTIASSMTAEFTRQGIVELPAALAVVLGANVGATLAVQALSFNIPAISPALILIGVMMFRKASNTRAHDLGSTLIGLGLLLLAVDHLQELMTDYDDAPNLRMLLGAASTVPAVDVLLAAGLAWAADSNVAMVLLVATLCAKNVVPPNTAFALVMGANLGAAINPVLDATAAHDPVSRRLPVGNLIIVIVGAAAALAVLTPIGCVMVRMEPDNGRVVADFYTLFNLVLASLFFPLLTPYASLLSRLLPPLAKFADAAPPRDMNPLATGSLSQSTNSASSPALRAKETLGTVLSGPRSACAERRGTQAPVALPRGDVLEMLVPEWRNHSTVVDAARLTESDRRSSDEQTRIFPLQIRECANHSIQLVDPDGNAWMYYPARSLWLTLQDIKLIRQLEPSGNPERSIVSTCVRGTACLDDCELSIIGQPQKSTRTVLISFAAREIATADRLALREWQDDMGISLSDEPLGVARLGFNASEAETEEVDQWWVECHIPESSMQALADGIEEGRITAVRLAVFLHGLYTTAASGIGEPSIFLRPMQDDQDAESPVIAPGYVVHLAFDLSTLDLRPDDEEKRPRPGRSPGTPSIASSADAVAPLAARLDRLVNNLKWLAALIAVLVLVFAIKGR</sequence>
<dbReference type="Proteomes" id="UP000235777">
    <property type="component" value="Unassembled WGS sequence"/>
</dbReference>
<evidence type="ECO:0000256" key="2">
    <source>
        <dbReference type="ARBA" id="ARBA00022475"/>
    </source>
</evidence>
<gene>
    <name evidence="8" type="ORF">C0Z20_07810</name>
</gene>
<accession>A0A2N7X638</accession>
<dbReference type="GO" id="GO:0005886">
    <property type="term" value="C:plasma membrane"/>
    <property type="evidence" value="ECO:0007669"/>
    <property type="project" value="UniProtKB-SubCell"/>
</dbReference>
<organism evidence="8 9">
    <name type="scientific">Trinickia symbiotica</name>
    <dbReference type="NCBI Taxonomy" id="863227"/>
    <lineage>
        <taxon>Bacteria</taxon>
        <taxon>Pseudomonadati</taxon>
        <taxon>Pseudomonadota</taxon>
        <taxon>Betaproteobacteria</taxon>
        <taxon>Burkholderiales</taxon>
        <taxon>Burkholderiaceae</taxon>
        <taxon>Trinickia</taxon>
    </lineage>
</organism>
<comment type="subcellular location">
    <subcellularLocation>
        <location evidence="1">Cell membrane</location>
        <topology evidence="1">Multi-pass membrane protein</topology>
    </subcellularLocation>
</comment>
<evidence type="ECO:0000256" key="4">
    <source>
        <dbReference type="ARBA" id="ARBA00022989"/>
    </source>
</evidence>
<dbReference type="GO" id="GO:0005436">
    <property type="term" value="F:sodium:phosphate symporter activity"/>
    <property type="evidence" value="ECO:0007669"/>
    <property type="project" value="InterPro"/>
</dbReference>
<dbReference type="GO" id="GO:0044341">
    <property type="term" value="P:sodium-dependent phosphate transport"/>
    <property type="evidence" value="ECO:0007669"/>
    <property type="project" value="InterPro"/>
</dbReference>
<dbReference type="Pfam" id="PF02690">
    <property type="entry name" value="Na_Pi_cotrans"/>
    <property type="match status" value="1"/>
</dbReference>
<keyword evidence="4 7" id="KW-1133">Transmembrane helix</keyword>
<dbReference type="EMBL" id="PNYC01000004">
    <property type="protein sequence ID" value="PMS37226.1"/>
    <property type="molecule type" value="Genomic_DNA"/>
</dbReference>
<keyword evidence="9" id="KW-1185">Reference proteome</keyword>
<evidence type="ECO:0000256" key="6">
    <source>
        <dbReference type="SAM" id="MobiDB-lite"/>
    </source>
</evidence>
<evidence type="ECO:0000313" key="9">
    <source>
        <dbReference type="Proteomes" id="UP000235777"/>
    </source>
</evidence>
<evidence type="ECO:0000256" key="7">
    <source>
        <dbReference type="SAM" id="Phobius"/>
    </source>
</evidence>